<name>A0ABX0JBW1_9BACL</name>
<keyword evidence="2" id="KW-1185">Reference proteome</keyword>
<evidence type="ECO:0000313" key="2">
    <source>
        <dbReference type="Proteomes" id="UP001165962"/>
    </source>
</evidence>
<sequence length="446" mass="48904">MSVGETLLSKIIDANDVPALLRYQIAESDFPTVTERSASAFILDYADKNGGQAPSYATVVTEVPDFVYIPAVTDSYEYLTGKLKDGAGKRILAELINGSMAKKYAELSAGSFITWFTKELERVKMGTSVPLPIGKTLADRAVEFRAEYDKRKAGASFKLWKTPFPTLNAEIGGLYSGDIYGIMAESGRGKTYLSAVLIDEMLRQGAKVLVKSYEVKAYVWLARLFSIMTARDEAVSHADHAVKVGLPNKAILSGHLDDEMEPYFFAMLDAINEYYPGELILQAKSDTELTRTLADLDRELHIRPDIDCVVIDPFYGLDDVYGHNANKTAGGAAEQAARHFERIIGAHDVVGIFTIQASTERQETDEGTGHREIKLPKRDQVKTTKALLEIATNLFVFDAVDGNGRIGVEKGRNGGEGFTLDLVALMDYGVLREMPTGAEVAAQFLA</sequence>
<dbReference type="Gene3D" id="3.40.50.300">
    <property type="entry name" value="P-loop containing nucleotide triphosphate hydrolases"/>
    <property type="match status" value="1"/>
</dbReference>
<protein>
    <submittedName>
        <fullName evidence="1">AAA family ATPase</fullName>
    </submittedName>
</protein>
<dbReference type="SUPFAM" id="SSF52540">
    <property type="entry name" value="P-loop containing nucleoside triphosphate hydrolases"/>
    <property type="match status" value="1"/>
</dbReference>
<dbReference type="EMBL" id="JAAOIW010000005">
    <property type="protein sequence ID" value="NHN31185.1"/>
    <property type="molecule type" value="Genomic_DNA"/>
</dbReference>
<comment type="caution">
    <text evidence="1">The sequence shown here is derived from an EMBL/GenBank/DDBJ whole genome shotgun (WGS) entry which is preliminary data.</text>
</comment>
<gene>
    <name evidence="1" type="ORF">G9U52_15200</name>
</gene>
<dbReference type="RefSeq" id="WP_166150981.1">
    <property type="nucleotide sequence ID" value="NZ_JAAOIW010000005.1"/>
</dbReference>
<evidence type="ECO:0000313" key="1">
    <source>
        <dbReference type="EMBL" id="NHN31185.1"/>
    </source>
</evidence>
<reference evidence="1" key="1">
    <citation type="submission" date="2020-03" db="EMBL/GenBank/DDBJ databases">
        <title>Draft sequencing of Paenibacilllus sp. S3N08.</title>
        <authorList>
            <person name="Kim D.-U."/>
        </authorList>
    </citation>
    <scope>NUCLEOTIDE SEQUENCE</scope>
    <source>
        <strain evidence="1">S3N08</strain>
    </source>
</reference>
<dbReference type="Proteomes" id="UP001165962">
    <property type="component" value="Unassembled WGS sequence"/>
</dbReference>
<proteinExistence type="predicted"/>
<organism evidence="1 2">
    <name type="scientific">Paenibacillus agricola</name>
    <dbReference type="NCBI Taxonomy" id="2716264"/>
    <lineage>
        <taxon>Bacteria</taxon>
        <taxon>Bacillati</taxon>
        <taxon>Bacillota</taxon>
        <taxon>Bacilli</taxon>
        <taxon>Bacillales</taxon>
        <taxon>Paenibacillaceae</taxon>
        <taxon>Paenibacillus</taxon>
    </lineage>
</organism>
<dbReference type="InterPro" id="IPR027417">
    <property type="entry name" value="P-loop_NTPase"/>
</dbReference>
<accession>A0ABX0JBW1</accession>